<organism evidence="2 3">
    <name type="scientific">Brassica rapa subsp. trilocularis</name>
    <dbReference type="NCBI Taxonomy" id="1813537"/>
    <lineage>
        <taxon>Eukaryota</taxon>
        <taxon>Viridiplantae</taxon>
        <taxon>Streptophyta</taxon>
        <taxon>Embryophyta</taxon>
        <taxon>Tracheophyta</taxon>
        <taxon>Spermatophyta</taxon>
        <taxon>Magnoliopsida</taxon>
        <taxon>eudicotyledons</taxon>
        <taxon>Gunneridae</taxon>
        <taxon>Pentapetalae</taxon>
        <taxon>rosids</taxon>
        <taxon>malvids</taxon>
        <taxon>Brassicales</taxon>
        <taxon>Brassicaceae</taxon>
        <taxon>Brassiceae</taxon>
        <taxon>Brassica</taxon>
    </lineage>
</organism>
<dbReference type="Proteomes" id="UP000823674">
    <property type="component" value="Unassembled WGS sequence"/>
</dbReference>
<reference evidence="2 3" key="1">
    <citation type="submission" date="2021-03" db="EMBL/GenBank/DDBJ databases">
        <authorList>
            <person name="King G.J."/>
            <person name="Bancroft I."/>
            <person name="Baten A."/>
            <person name="Bloomfield J."/>
            <person name="Borpatragohain P."/>
            <person name="He Z."/>
            <person name="Irish N."/>
            <person name="Irwin J."/>
            <person name="Liu K."/>
            <person name="Mauleon R.P."/>
            <person name="Moore J."/>
            <person name="Morris R."/>
            <person name="Ostergaard L."/>
            <person name="Wang B."/>
            <person name="Wells R."/>
        </authorList>
    </citation>
    <scope>NUCLEOTIDE SEQUENCE [LARGE SCALE GENOMIC DNA]</scope>
    <source>
        <strain evidence="2">R-o-18</strain>
        <tissue evidence="2">Leaf</tissue>
    </source>
</reference>
<accession>A0ABQ7KJL8</accession>
<proteinExistence type="predicted"/>
<feature type="compositionally biased region" description="Polar residues" evidence="1">
    <location>
        <begin position="302"/>
        <end position="337"/>
    </location>
</feature>
<dbReference type="EMBL" id="JADBGQ010000025">
    <property type="protein sequence ID" value="KAG5374343.1"/>
    <property type="molecule type" value="Genomic_DNA"/>
</dbReference>
<feature type="region of interest" description="Disordered" evidence="1">
    <location>
        <begin position="241"/>
        <end position="360"/>
    </location>
</feature>
<comment type="caution">
    <text evidence="2">The sequence shown here is derived from an EMBL/GenBank/DDBJ whole genome shotgun (WGS) entry which is preliminary data.</text>
</comment>
<feature type="region of interest" description="Disordered" evidence="1">
    <location>
        <begin position="165"/>
        <end position="184"/>
    </location>
</feature>
<sequence>MGLACGSARREEKEERGNEWGWFSQMKTTLKRCGVWRNHEKEESLKGKAAEKDQTARETSGNCFSLEESTLLEKIEDVYENKISLRRVYEVKKVISGGLRSHVDGDTTQEQETVLKLLASMESSYGWLVEMVLRGEQLPEMEEICGLIRRAYEIMRDDERLTMSRSESSWKPTGSRSESFQKLTMSRSEGSWRLTGSRSEGFRKKRRCRMLSKASINIGKGRKRVVGECSYSAYMGESVEDSGVLREQEKGSGADDRITRKEWRVESSNPTSEAERTTPLDHERGNGTESHEQVHNQEDSGQHNQEVTQEVESGAQSSGDGQRESTGSDESGTQSSGDWEVDPDGSNESCAQSITTWEVI</sequence>
<feature type="compositionally biased region" description="Basic and acidic residues" evidence="1">
    <location>
        <begin position="273"/>
        <end position="301"/>
    </location>
</feature>
<gene>
    <name evidence="2" type="primary">SC139g500080.1_BraROA</name>
    <name evidence="2" type="ORF">IGI04_042351</name>
</gene>
<name>A0ABQ7KJL8_BRACM</name>
<evidence type="ECO:0000256" key="1">
    <source>
        <dbReference type="SAM" id="MobiDB-lite"/>
    </source>
</evidence>
<evidence type="ECO:0000313" key="3">
    <source>
        <dbReference type="Proteomes" id="UP000823674"/>
    </source>
</evidence>
<protein>
    <submittedName>
        <fullName evidence="2">Uncharacterized protein</fullName>
    </submittedName>
</protein>
<feature type="compositionally biased region" description="Polar residues" evidence="1">
    <location>
        <begin position="346"/>
        <end position="360"/>
    </location>
</feature>
<evidence type="ECO:0000313" key="2">
    <source>
        <dbReference type="EMBL" id="KAG5374343.1"/>
    </source>
</evidence>
<keyword evidence="3" id="KW-1185">Reference proteome</keyword>
<feature type="compositionally biased region" description="Basic and acidic residues" evidence="1">
    <location>
        <begin position="243"/>
        <end position="265"/>
    </location>
</feature>